<dbReference type="Pfam" id="PF01609">
    <property type="entry name" value="DDE_Tnp_1"/>
    <property type="match status" value="1"/>
</dbReference>
<dbReference type="PANTHER" id="PTHR30007">
    <property type="entry name" value="PHP DOMAIN PROTEIN"/>
    <property type="match status" value="1"/>
</dbReference>
<protein>
    <submittedName>
        <fullName evidence="3">IS5 family transposase</fullName>
    </submittedName>
</protein>
<gene>
    <name evidence="3" type="ORF">GCM10017581_080850</name>
</gene>
<name>A0A9W6KTQ2_9ACTN</name>
<dbReference type="GO" id="GO:0003677">
    <property type="term" value="F:DNA binding"/>
    <property type="evidence" value="ECO:0007669"/>
    <property type="project" value="InterPro"/>
</dbReference>
<reference evidence="3" key="2">
    <citation type="submission" date="2023-01" db="EMBL/GenBank/DDBJ databases">
        <authorList>
            <person name="Sun Q."/>
            <person name="Evtushenko L."/>
        </authorList>
    </citation>
    <scope>NUCLEOTIDE SEQUENCE</scope>
    <source>
        <strain evidence="3">VKM Ac-1321</strain>
    </source>
</reference>
<dbReference type="GO" id="GO:0004803">
    <property type="term" value="F:transposase activity"/>
    <property type="evidence" value="ECO:0007669"/>
    <property type="project" value="InterPro"/>
</dbReference>
<feature type="region of interest" description="Disordered" evidence="1">
    <location>
        <begin position="1"/>
        <end position="29"/>
    </location>
</feature>
<evidence type="ECO:0000259" key="2">
    <source>
        <dbReference type="Pfam" id="PF01609"/>
    </source>
</evidence>
<dbReference type="InterPro" id="IPR002559">
    <property type="entry name" value="Transposase_11"/>
</dbReference>
<dbReference type="NCBIfam" id="NF033580">
    <property type="entry name" value="transpos_IS5_3"/>
    <property type="match status" value="1"/>
</dbReference>
<comment type="caution">
    <text evidence="3">The sequence shown here is derived from an EMBL/GenBank/DDBJ whole genome shotgun (WGS) entry which is preliminary data.</text>
</comment>
<evidence type="ECO:0000256" key="1">
    <source>
        <dbReference type="SAM" id="MobiDB-lite"/>
    </source>
</evidence>
<keyword evidence="4" id="KW-1185">Reference proteome</keyword>
<feature type="domain" description="Transposase IS4-like" evidence="2">
    <location>
        <begin position="16"/>
        <end position="151"/>
    </location>
</feature>
<dbReference type="AlphaFoldDB" id="A0A9W6KTQ2"/>
<proteinExistence type="predicted"/>
<evidence type="ECO:0000313" key="4">
    <source>
        <dbReference type="Proteomes" id="UP001143480"/>
    </source>
</evidence>
<dbReference type="Proteomes" id="UP001143480">
    <property type="component" value="Unassembled WGS sequence"/>
</dbReference>
<sequence>MSGRSKGDLTGPSPVDRGKRGSKVHAVSDRNGLPLHADISAANVNDHKVLEDVLDGMAPVRQPVGRPRKRPVKLHGDKGYDYRACRQALTRRRIKARIARKGIESSTRLGRYRYVIERCLEWVTRFRPLARRYERKASHFRGFLRLACAIICYRRANRLNLLPSNNPK</sequence>
<evidence type="ECO:0000313" key="3">
    <source>
        <dbReference type="EMBL" id="GLL06336.1"/>
    </source>
</evidence>
<accession>A0A9W6KTQ2</accession>
<dbReference type="GO" id="GO:0006313">
    <property type="term" value="P:DNA transposition"/>
    <property type="evidence" value="ECO:0007669"/>
    <property type="project" value="InterPro"/>
</dbReference>
<dbReference type="PANTHER" id="PTHR30007:SF1">
    <property type="entry name" value="BLR1914 PROTEIN"/>
    <property type="match status" value="1"/>
</dbReference>
<reference evidence="3" key="1">
    <citation type="journal article" date="2014" name="Int. J. Syst. Evol. Microbiol.">
        <title>Complete genome sequence of Corynebacterium casei LMG S-19264T (=DSM 44701T), isolated from a smear-ripened cheese.</title>
        <authorList>
            <consortium name="US DOE Joint Genome Institute (JGI-PGF)"/>
            <person name="Walter F."/>
            <person name="Albersmeier A."/>
            <person name="Kalinowski J."/>
            <person name="Ruckert C."/>
        </authorList>
    </citation>
    <scope>NUCLEOTIDE SEQUENCE</scope>
    <source>
        <strain evidence="3">VKM Ac-1321</strain>
    </source>
</reference>
<dbReference type="EMBL" id="BSFP01000071">
    <property type="protein sequence ID" value="GLL06336.1"/>
    <property type="molecule type" value="Genomic_DNA"/>
</dbReference>
<organism evidence="3 4">
    <name type="scientific">Dactylosporangium matsuzakiense</name>
    <dbReference type="NCBI Taxonomy" id="53360"/>
    <lineage>
        <taxon>Bacteria</taxon>
        <taxon>Bacillati</taxon>
        <taxon>Actinomycetota</taxon>
        <taxon>Actinomycetes</taxon>
        <taxon>Micromonosporales</taxon>
        <taxon>Micromonosporaceae</taxon>
        <taxon>Dactylosporangium</taxon>
    </lineage>
</organism>